<organism evidence="2 3">
    <name type="scientific">Nonomuraea spiralis</name>
    <dbReference type="NCBI Taxonomy" id="46182"/>
    <lineage>
        <taxon>Bacteria</taxon>
        <taxon>Bacillati</taxon>
        <taxon>Actinomycetota</taxon>
        <taxon>Actinomycetes</taxon>
        <taxon>Streptosporangiales</taxon>
        <taxon>Streptosporangiaceae</taxon>
        <taxon>Nonomuraea</taxon>
    </lineage>
</organism>
<dbReference type="Proteomes" id="UP001589647">
    <property type="component" value="Unassembled WGS sequence"/>
</dbReference>
<accession>A0ABV5IRA8</accession>
<evidence type="ECO:0000256" key="1">
    <source>
        <dbReference type="SAM" id="MobiDB-lite"/>
    </source>
</evidence>
<reference evidence="2 3" key="1">
    <citation type="submission" date="2024-09" db="EMBL/GenBank/DDBJ databases">
        <authorList>
            <person name="Sun Q."/>
            <person name="Mori K."/>
        </authorList>
    </citation>
    <scope>NUCLEOTIDE SEQUENCE [LARGE SCALE GENOMIC DNA]</scope>
    <source>
        <strain evidence="2 3">CCM 3426</strain>
    </source>
</reference>
<proteinExistence type="predicted"/>
<dbReference type="RefSeq" id="WP_189653906.1">
    <property type="nucleotide sequence ID" value="NZ_BMRC01000051.1"/>
</dbReference>
<feature type="region of interest" description="Disordered" evidence="1">
    <location>
        <begin position="1"/>
        <end position="25"/>
    </location>
</feature>
<protein>
    <submittedName>
        <fullName evidence="2">Uncharacterized protein</fullName>
    </submittedName>
</protein>
<evidence type="ECO:0000313" key="2">
    <source>
        <dbReference type="EMBL" id="MFB9207091.1"/>
    </source>
</evidence>
<evidence type="ECO:0000313" key="3">
    <source>
        <dbReference type="Proteomes" id="UP001589647"/>
    </source>
</evidence>
<dbReference type="EMBL" id="JBHMEI010000045">
    <property type="protein sequence ID" value="MFB9207091.1"/>
    <property type="molecule type" value="Genomic_DNA"/>
</dbReference>
<comment type="caution">
    <text evidence="2">The sequence shown here is derived from an EMBL/GenBank/DDBJ whole genome shotgun (WGS) entry which is preliminary data.</text>
</comment>
<gene>
    <name evidence="2" type="ORF">ACFFV7_38290</name>
</gene>
<sequence length="59" mass="6399">MNAFEDPRGDTSTVPGPRVPTLWRGSADDLEGRLPVVYRWTLDLRSGAVAEESLADAPS</sequence>
<keyword evidence="3" id="KW-1185">Reference proteome</keyword>
<name>A0ABV5IRA8_9ACTN</name>